<sequence>MAAAWNGRLLNSLFMVWRTPDELWADLKRSIGLYVARAFDLPYVDDEAEFMRRLDARRDYRKNVTPNGGVVPKKEYQLEYNLFLRSWCNAVRAMIAPQPDLIRKFRVTPNVRLKFAVELEENVGRQLDTALPHSDAWVEGPWGMNCHVPVMGDIERNYLFFYKIRDEASFSDDFLKNAASYKDMQWVLQYYEPDRELRPLVGHINVSDYALIHNTHREASCGSRISIDTTIVPGEHEVHPDRMGEYLDTVPRIGETLLVKCHRSVNDAIPDKASAFAHYTTGNLERISLLDDGTAANGNSKPPFL</sequence>
<name>A0A937X6M1_9BACT</name>
<proteinExistence type="predicted"/>
<evidence type="ECO:0000313" key="1">
    <source>
        <dbReference type="EMBL" id="MBM3275277.1"/>
    </source>
</evidence>
<accession>A0A937X6M1</accession>
<dbReference type="EMBL" id="VGJX01000511">
    <property type="protein sequence ID" value="MBM3275277.1"/>
    <property type="molecule type" value="Genomic_DNA"/>
</dbReference>
<comment type="caution">
    <text evidence="1">The sequence shown here is derived from an EMBL/GenBank/DDBJ whole genome shotgun (WGS) entry which is preliminary data.</text>
</comment>
<evidence type="ECO:0000313" key="2">
    <source>
        <dbReference type="Proteomes" id="UP000703893"/>
    </source>
</evidence>
<gene>
    <name evidence="1" type="ORF">FJZ00_08990</name>
</gene>
<dbReference type="Proteomes" id="UP000703893">
    <property type="component" value="Unassembled WGS sequence"/>
</dbReference>
<protein>
    <submittedName>
        <fullName evidence="1">Uncharacterized protein</fullName>
    </submittedName>
</protein>
<dbReference type="AlphaFoldDB" id="A0A937X6M1"/>
<organism evidence="1 2">
    <name type="scientific">Candidatus Tanganyikabacteria bacterium</name>
    <dbReference type="NCBI Taxonomy" id="2961651"/>
    <lineage>
        <taxon>Bacteria</taxon>
        <taxon>Bacillati</taxon>
        <taxon>Candidatus Sericytochromatia</taxon>
        <taxon>Candidatus Tanganyikabacteria</taxon>
    </lineage>
</organism>
<reference evidence="1 2" key="1">
    <citation type="submission" date="2019-03" db="EMBL/GenBank/DDBJ databases">
        <title>Lake Tanganyika Metagenome-Assembled Genomes (MAGs).</title>
        <authorList>
            <person name="Tran P."/>
        </authorList>
    </citation>
    <scope>NUCLEOTIDE SEQUENCE [LARGE SCALE GENOMIC DNA]</scope>
    <source>
        <strain evidence="1">K_DeepCast_65m_m2_236</strain>
    </source>
</reference>